<accession>A0AAV3QCW9</accession>
<sequence>MRLAFSSFVNNLFISINRAPGQIHRISGWLNITIFEVACRMCGVKPTVYLFSALFSVSHNSFQTTISSRKNHNILAGARPSKVSDIRWHKKFFFVQGGMAIGVPYIWTLQEEAKRLPICTTADIDVVAKILFILP</sequence>
<keyword evidence="2" id="KW-1185">Reference proteome</keyword>
<protein>
    <submittedName>
        <fullName evidence="1">Uncharacterized protein</fullName>
    </submittedName>
</protein>
<reference evidence="1 2" key="1">
    <citation type="submission" date="2024-01" db="EMBL/GenBank/DDBJ databases">
        <title>The complete chloroplast genome sequence of Lithospermum erythrorhizon: insights into the phylogenetic relationship among Boraginaceae species and the maternal lineages of purple gromwells.</title>
        <authorList>
            <person name="Okada T."/>
            <person name="Watanabe K."/>
        </authorList>
    </citation>
    <scope>NUCLEOTIDE SEQUENCE [LARGE SCALE GENOMIC DNA]</scope>
</reference>
<dbReference type="EMBL" id="BAABME010020567">
    <property type="protein sequence ID" value="GAA0160776.1"/>
    <property type="molecule type" value="Genomic_DNA"/>
</dbReference>
<dbReference type="Proteomes" id="UP001454036">
    <property type="component" value="Unassembled WGS sequence"/>
</dbReference>
<comment type="caution">
    <text evidence="1">The sequence shown here is derived from an EMBL/GenBank/DDBJ whole genome shotgun (WGS) entry which is preliminary data.</text>
</comment>
<name>A0AAV3QCW9_LITER</name>
<proteinExistence type="predicted"/>
<organism evidence="1 2">
    <name type="scientific">Lithospermum erythrorhizon</name>
    <name type="common">Purple gromwell</name>
    <name type="synonym">Lithospermum officinale var. erythrorhizon</name>
    <dbReference type="NCBI Taxonomy" id="34254"/>
    <lineage>
        <taxon>Eukaryota</taxon>
        <taxon>Viridiplantae</taxon>
        <taxon>Streptophyta</taxon>
        <taxon>Embryophyta</taxon>
        <taxon>Tracheophyta</taxon>
        <taxon>Spermatophyta</taxon>
        <taxon>Magnoliopsida</taxon>
        <taxon>eudicotyledons</taxon>
        <taxon>Gunneridae</taxon>
        <taxon>Pentapetalae</taxon>
        <taxon>asterids</taxon>
        <taxon>lamiids</taxon>
        <taxon>Boraginales</taxon>
        <taxon>Boraginaceae</taxon>
        <taxon>Boraginoideae</taxon>
        <taxon>Lithospermeae</taxon>
        <taxon>Lithospermum</taxon>
    </lineage>
</organism>
<evidence type="ECO:0000313" key="2">
    <source>
        <dbReference type="Proteomes" id="UP001454036"/>
    </source>
</evidence>
<gene>
    <name evidence="1" type="ORF">LIER_39099</name>
</gene>
<evidence type="ECO:0000313" key="1">
    <source>
        <dbReference type="EMBL" id="GAA0160776.1"/>
    </source>
</evidence>
<dbReference type="AlphaFoldDB" id="A0AAV3QCW9"/>